<sequence length="169" mass="18534">MAILAAHESHKPLAESEISEAEAASVEQKIRDTLDDYNEDTQKKLLEEVQRDVSLQAILGNVDSTKSESPCGDGASLVESEPQQPTRDTPPEQSQLPHGAKFKFNIPGTFANHREKIEGRLDLFPVLLCLSHGVTMLVGMALVNAFDIDPDLALVDVRGQDSLLKRLYA</sequence>
<organism evidence="3 4">
    <name type="scientific">Hymenoscyphus albidus</name>
    <dbReference type="NCBI Taxonomy" id="595503"/>
    <lineage>
        <taxon>Eukaryota</taxon>
        <taxon>Fungi</taxon>
        <taxon>Dikarya</taxon>
        <taxon>Ascomycota</taxon>
        <taxon>Pezizomycotina</taxon>
        <taxon>Leotiomycetes</taxon>
        <taxon>Helotiales</taxon>
        <taxon>Helotiaceae</taxon>
        <taxon>Hymenoscyphus</taxon>
    </lineage>
</organism>
<feature type="region of interest" description="Disordered" evidence="1">
    <location>
        <begin position="1"/>
        <end position="21"/>
    </location>
</feature>
<comment type="caution">
    <text evidence="3">The sequence shown here is derived from an EMBL/GenBank/DDBJ whole genome shotgun (WGS) entry which is preliminary data.</text>
</comment>
<dbReference type="Proteomes" id="UP000701801">
    <property type="component" value="Unassembled WGS sequence"/>
</dbReference>
<name>A0A9N9LG46_9HELO</name>
<protein>
    <submittedName>
        <fullName evidence="3">Uncharacterized protein</fullName>
    </submittedName>
</protein>
<evidence type="ECO:0000313" key="4">
    <source>
        <dbReference type="Proteomes" id="UP000701801"/>
    </source>
</evidence>
<gene>
    <name evidence="3" type="ORF">HYALB_00006444</name>
</gene>
<accession>A0A9N9LG46</accession>
<evidence type="ECO:0000256" key="1">
    <source>
        <dbReference type="SAM" id="MobiDB-lite"/>
    </source>
</evidence>
<feature type="transmembrane region" description="Helical" evidence="2">
    <location>
        <begin position="123"/>
        <end position="146"/>
    </location>
</feature>
<dbReference type="EMBL" id="CAJVRM010000069">
    <property type="protein sequence ID" value="CAG8973418.1"/>
    <property type="molecule type" value="Genomic_DNA"/>
</dbReference>
<feature type="compositionally biased region" description="Polar residues" evidence="1">
    <location>
        <begin position="81"/>
        <end position="96"/>
    </location>
</feature>
<feature type="region of interest" description="Disordered" evidence="1">
    <location>
        <begin position="61"/>
        <end position="99"/>
    </location>
</feature>
<evidence type="ECO:0000313" key="3">
    <source>
        <dbReference type="EMBL" id="CAG8973418.1"/>
    </source>
</evidence>
<dbReference type="AlphaFoldDB" id="A0A9N9LG46"/>
<keyword evidence="2" id="KW-1133">Transmembrane helix</keyword>
<evidence type="ECO:0000256" key="2">
    <source>
        <dbReference type="SAM" id="Phobius"/>
    </source>
</evidence>
<keyword evidence="4" id="KW-1185">Reference proteome</keyword>
<keyword evidence="2" id="KW-0472">Membrane</keyword>
<proteinExistence type="predicted"/>
<keyword evidence="2" id="KW-0812">Transmembrane</keyword>
<reference evidence="3" key="1">
    <citation type="submission" date="2021-07" db="EMBL/GenBank/DDBJ databases">
        <authorList>
            <person name="Durling M."/>
        </authorList>
    </citation>
    <scope>NUCLEOTIDE SEQUENCE</scope>
</reference>
<dbReference type="OrthoDB" id="10349124at2759"/>